<gene>
    <name evidence="1" type="ORF">GGR27_002520</name>
</gene>
<sequence length="74" mass="8285">MYPETGARTQVQGKFVKSEDEGAERTCDVLFLPLSPGYSRQDWQAEVAARIADWLDYGQPDPKGGESIVRTRLP</sequence>
<dbReference type="EMBL" id="JAATJH010000004">
    <property type="protein sequence ID" value="NJC27007.1"/>
    <property type="molecule type" value="Genomic_DNA"/>
</dbReference>
<dbReference type="Proteomes" id="UP000770785">
    <property type="component" value="Unassembled WGS sequence"/>
</dbReference>
<evidence type="ECO:0000313" key="2">
    <source>
        <dbReference type="Proteomes" id="UP000770785"/>
    </source>
</evidence>
<name>A0ABX0XCS1_9BACT</name>
<keyword evidence="2" id="KW-1185">Reference proteome</keyword>
<evidence type="ECO:0000313" key="1">
    <source>
        <dbReference type="EMBL" id="NJC27007.1"/>
    </source>
</evidence>
<accession>A0ABX0XCS1</accession>
<protein>
    <submittedName>
        <fullName evidence="1">Uncharacterized protein</fullName>
    </submittedName>
</protein>
<organism evidence="1 2">
    <name type="scientific">Neolewinella antarctica</name>
    <dbReference type="NCBI Taxonomy" id="442734"/>
    <lineage>
        <taxon>Bacteria</taxon>
        <taxon>Pseudomonadati</taxon>
        <taxon>Bacteroidota</taxon>
        <taxon>Saprospiria</taxon>
        <taxon>Saprospirales</taxon>
        <taxon>Lewinellaceae</taxon>
        <taxon>Neolewinella</taxon>
    </lineage>
</organism>
<comment type="caution">
    <text evidence="1">The sequence shown here is derived from an EMBL/GenBank/DDBJ whole genome shotgun (WGS) entry which is preliminary data.</text>
</comment>
<reference evidence="1 2" key="1">
    <citation type="submission" date="2020-03" db="EMBL/GenBank/DDBJ databases">
        <title>Genomic Encyclopedia of Type Strains, Phase IV (KMG-IV): sequencing the most valuable type-strain genomes for metagenomic binning, comparative biology and taxonomic classification.</title>
        <authorList>
            <person name="Goeker M."/>
        </authorList>
    </citation>
    <scope>NUCLEOTIDE SEQUENCE [LARGE SCALE GENOMIC DNA]</scope>
    <source>
        <strain evidence="1 2">DSM 105096</strain>
    </source>
</reference>
<dbReference type="RefSeq" id="WP_245184655.1">
    <property type="nucleotide sequence ID" value="NZ_JAATJH010000004.1"/>
</dbReference>
<proteinExistence type="predicted"/>